<dbReference type="Proteomes" id="UP000484255">
    <property type="component" value="Unassembled WGS sequence"/>
</dbReference>
<dbReference type="Pfam" id="PF00196">
    <property type="entry name" value="GerE"/>
    <property type="match status" value="1"/>
</dbReference>
<reference evidence="5 6" key="1">
    <citation type="submission" date="2020-02" db="EMBL/GenBank/DDBJ databases">
        <title>Ideonella bacterium strain TBM-1.</title>
        <authorList>
            <person name="Chen W.-M."/>
        </authorList>
    </citation>
    <scope>NUCLEOTIDE SEQUENCE [LARGE SCALE GENOMIC DNA]</scope>
    <source>
        <strain evidence="5 6">TBM-1</strain>
    </source>
</reference>
<dbReference type="SUPFAM" id="SSF46894">
    <property type="entry name" value="C-terminal effector domain of the bipartite response regulators"/>
    <property type="match status" value="1"/>
</dbReference>
<dbReference type="GO" id="GO:0003677">
    <property type="term" value="F:DNA binding"/>
    <property type="evidence" value="ECO:0007669"/>
    <property type="project" value="UniProtKB-KW"/>
</dbReference>
<proteinExistence type="predicted"/>
<evidence type="ECO:0000256" key="1">
    <source>
        <dbReference type="ARBA" id="ARBA00023015"/>
    </source>
</evidence>
<gene>
    <name evidence="5" type="ORF">G3A44_18515</name>
</gene>
<dbReference type="InterPro" id="IPR016032">
    <property type="entry name" value="Sig_transdc_resp-reg_C-effctor"/>
</dbReference>
<dbReference type="GO" id="GO:0006355">
    <property type="term" value="P:regulation of DNA-templated transcription"/>
    <property type="evidence" value="ECO:0007669"/>
    <property type="project" value="InterPro"/>
</dbReference>
<dbReference type="PROSITE" id="PS50043">
    <property type="entry name" value="HTH_LUXR_2"/>
    <property type="match status" value="1"/>
</dbReference>
<accession>A0A7C9PK40</accession>
<dbReference type="SMART" id="SM00421">
    <property type="entry name" value="HTH_LUXR"/>
    <property type="match status" value="1"/>
</dbReference>
<evidence type="ECO:0000256" key="3">
    <source>
        <dbReference type="ARBA" id="ARBA00023163"/>
    </source>
</evidence>
<comment type="caution">
    <text evidence="5">The sequence shown here is derived from an EMBL/GenBank/DDBJ whole genome shotgun (WGS) entry which is preliminary data.</text>
</comment>
<keyword evidence="3" id="KW-0804">Transcription</keyword>
<feature type="domain" description="HTH luxR-type" evidence="4">
    <location>
        <begin position="183"/>
        <end position="248"/>
    </location>
</feature>
<dbReference type="InterPro" id="IPR000792">
    <property type="entry name" value="Tscrpt_reg_LuxR_C"/>
</dbReference>
<protein>
    <recommendedName>
        <fullName evidence="4">HTH luxR-type domain-containing protein</fullName>
    </recommendedName>
</protein>
<keyword evidence="1" id="KW-0805">Transcription regulation</keyword>
<evidence type="ECO:0000256" key="2">
    <source>
        <dbReference type="ARBA" id="ARBA00023125"/>
    </source>
</evidence>
<dbReference type="PRINTS" id="PR00038">
    <property type="entry name" value="HTHLUXR"/>
</dbReference>
<dbReference type="RefSeq" id="WP_163459240.1">
    <property type="nucleotide sequence ID" value="NZ_JAAGOH010000029.1"/>
</dbReference>
<evidence type="ECO:0000313" key="5">
    <source>
        <dbReference type="EMBL" id="NDY93191.1"/>
    </source>
</evidence>
<organism evidence="5 6">
    <name type="scientific">Ideonella livida</name>
    <dbReference type="NCBI Taxonomy" id="2707176"/>
    <lineage>
        <taxon>Bacteria</taxon>
        <taxon>Pseudomonadati</taxon>
        <taxon>Pseudomonadota</taxon>
        <taxon>Betaproteobacteria</taxon>
        <taxon>Burkholderiales</taxon>
        <taxon>Sphaerotilaceae</taxon>
        <taxon>Ideonella</taxon>
    </lineage>
</organism>
<keyword evidence="6" id="KW-1185">Reference proteome</keyword>
<evidence type="ECO:0000313" key="6">
    <source>
        <dbReference type="Proteomes" id="UP000484255"/>
    </source>
</evidence>
<keyword evidence="2" id="KW-0238">DNA-binding</keyword>
<sequence>MTDPHDPGILDHPAWRCLQAAGAVANRQQFFLWTRLHLHHLVPHELLVVQGLPGGGQARWQELLHSVALPPALLQALADAHHPLWQVLAQATAGTAGPQGLVPEVLAVPEVPQGEVLARGLRQAGLSQLLLLGVDPLAQGRPQGWLLLGCGAQADAAAACRHLAWVWPWVWCAAAAVAVGARQTAGAGVLTARELGILREVRQGLSNAEIGVQLGLSALTVKNTLARILRKLAVHNRAQAVAEAMARRYLD</sequence>
<dbReference type="PANTHER" id="PTHR44688:SF16">
    <property type="entry name" value="DNA-BINDING TRANSCRIPTIONAL ACTIVATOR DEVR_DOSR"/>
    <property type="match status" value="1"/>
</dbReference>
<dbReference type="CDD" id="cd06170">
    <property type="entry name" value="LuxR_C_like"/>
    <property type="match status" value="1"/>
</dbReference>
<evidence type="ECO:0000259" key="4">
    <source>
        <dbReference type="PROSITE" id="PS50043"/>
    </source>
</evidence>
<dbReference type="InterPro" id="IPR036388">
    <property type="entry name" value="WH-like_DNA-bd_sf"/>
</dbReference>
<name>A0A7C9PK40_9BURK</name>
<dbReference type="EMBL" id="JAAGOH010000029">
    <property type="protein sequence ID" value="NDY93191.1"/>
    <property type="molecule type" value="Genomic_DNA"/>
</dbReference>
<dbReference type="PANTHER" id="PTHR44688">
    <property type="entry name" value="DNA-BINDING TRANSCRIPTIONAL ACTIVATOR DEVR_DOSR"/>
    <property type="match status" value="1"/>
</dbReference>
<dbReference type="AlphaFoldDB" id="A0A7C9PK40"/>
<dbReference type="Gene3D" id="1.10.10.10">
    <property type="entry name" value="Winged helix-like DNA-binding domain superfamily/Winged helix DNA-binding domain"/>
    <property type="match status" value="1"/>
</dbReference>